<gene>
    <name evidence="2" type="ORF">T190115A13A_90038</name>
</gene>
<feature type="transmembrane region" description="Helical" evidence="1">
    <location>
        <begin position="186"/>
        <end position="207"/>
    </location>
</feature>
<protein>
    <recommendedName>
        <fullName evidence="4">Beta-carotene 15,15'-monooxygenase</fullName>
    </recommendedName>
</protein>
<keyword evidence="3" id="KW-1185">Reference proteome</keyword>
<feature type="transmembrane region" description="Helical" evidence="1">
    <location>
        <begin position="12"/>
        <end position="32"/>
    </location>
</feature>
<evidence type="ECO:0000313" key="2">
    <source>
        <dbReference type="EMBL" id="CAL2108692.1"/>
    </source>
</evidence>
<organism evidence="2 3">
    <name type="scientific">Tenacibaculum vairaonense</name>
    <dbReference type="NCBI Taxonomy" id="3137860"/>
    <lineage>
        <taxon>Bacteria</taxon>
        <taxon>Pseudomonadati</taxon>
        <taxon>Bacteroidota</taxon>
        <taxon>Flavobacteriia</taxon>
        <taxon>Flavobacteriales</taxon>
        <taxon>Flavobacteriaceae</taxon>
        <taxon>Tenacibaculum</taxon>
    </lineage>
</organism>
<keyword evidence="1" id="KW-1133">Transmembrane helix</keyword>
<dbReference type="EMBL" id="CAXJRC010000046">
    <property type="protein sequence ID" value="CAL2108692.1"/>
    <property type="molecule type" value="Genomic_DNA"/>
</dbReference>
<evidence type="ECO:0000313" key="3">
    <source>
        <dbReference type="Proteomes" id="UP001497602"/>
    </source>
</evidence>
<feature type="transmembrane region" description="Helical" evidence="1">
    <location>
        <begin position="66"/>
        <end position="84"/>
    </location>
</feature>
<evidence type="ECO:0008006" key="4">
    <source>
        <dbReference type="Google" id="ProtNLM"/>
    </source>
</evidence>
<feature type="transmembrane region" description="Helical" evidence="1">
    <location>
        <begin position="38"/>
        <end position="59"/>
    </location>
</feature>
<dbReference type="Proteomes" id="UP001497602">
    <property type="component" value="Unassembled WGS sequence"/>
</dbReference>
<reference evidence="2 3" key="1">
    <citation type="submission" date="2024-05" db="EMBL/GenBank/DDBJ databases">
        <authorList>
            <person name="Duchaud E."/>
        </authorList>
    </citation>
    <scope>NUCLEOTIDE SEQUENCE [LARGE SCALE GENOMIC DNA]</scope>
    <source>
        <strain evidence="2">Ena-SAMPLE-TAB-13-05-2024-13:56:06:370-140305</strain>
    </source>
</reference>
<feature type="transmembrane region" description="Helical" evidence="1">
    <location>
        <begin position="96"/>
        <end position="115"/>
    </location>
</feature>
<feature type="transmembrane region" description="Helical" evidence="1">
    <location>
        <begin position="213"/>
        <end position="231"/>
    </location>
</feature>
<accession>A0ABP1FKS1</accession>
<keyword evidence="1" id="KW-0812">Transmembrane</keyword>
<proteinExistence type="predicted"/>
<evidence type="ECO:0000256" key="1">
    <source>
        <dbReference type="SAM" id="Phobius"/>
    </source>
</evidence>
<name>A0ABP1FKS1_9FLAO</name>
<keyword evidence="1" id="KW-0472">Membrane</keyword>
<comment type="caution">
    <text evidence="2">The sequence shown here is derived from an EMBL/GenBank/DDBJ whole genome shotgun (WGS) entry which is preliminary data.</text>
</comment>
<dbReference type="RefSeq" id="WP_348707349.1">
    <property type="nucleotide sequence ID" value="NZ_CAXIYA010000041.1"/>
</dbReference>
<sequence>MSIITNITRYKLAYTVTSVTFLLLVLLAFSNYAKNHPILYTGLIYDLLITVPILFYFLSKRKASRLILGIIVAVGMVTASMIIPNTEKEHLNMIRYIVLPMVEIVTLISILYYTIKTIKETKKLNKTKSIDHLQLFEFSAVKALKKEFAGKIFGGELAMLYYALFTWKSKKLANNEFSYHKLSGSIGLVGAIILVLVVETFVVHVWLVKWSLVVTWILTGLSAYSILMLLGHAKAIIKRPHLLNQNTLVLKQGLIGTCSIPLDNLKNIIFTSNLSEKETANAYYLTPLGEMESFNTVVYLQKPQEVNFMYGFKRSYTILLLSIDNKKAFQQLITKYSKMTS</sequence>